<name>A0ACC1RUH7_9HYPO</name>
<protein>
    <submittedName>
        <fullName evidence="1">Uncharacterized protein</fullName>
    </submittedName>
</protein>
<keyword evidence="2" id="KW-1185">Reference proteome</keyword>
<accession>A0ACC1RUH7</accession>
<organism evidence="1 2">
    <name type="scientific">Fusarium decemcellulare</name>
    <dbReference type="NCBI Taxonomy" id="57161"/>
    <lineage>
        <taxon>Eukaryota</taxon>
        <taxon>Fungi</taxon>
        <taxon>Dikarya</taxon>
        <taxon>Ascomycota</taxon>
        <taxon>Pezizomycotina</taxon>
        <taxon>Sordariomycetes</taxon>
        <taxon>Hypocreomycetidae</taxon>
        <taxon>Hypocreales</taxon>
        <taxon>Nectriaceae</taxon>
        <taxon>Fusarium</taxon>
        <taxon>Fusarium decemcellulare species complex</taxon>
    </lineage>
</organism>
<gene>
    <name evidence="1" type="ORF">NM208_g11426</name>
</gene>
<comment type="caution">
    <text evidence="1">The sequence shown here is derived from an EMBL/GenBank/DDBJ whole genome shotgun (WGS) entry which is preliminary data.</text>
</comment>
<evidence type="ECO:0000313" key="1">
    <source>
        <dbReference type="EMBL" id="KAJ3525935.1"/>
    </source>
</evidence>
<dbReference type="EMBL" id="JANRMS010001825">
    <property type="protein sequence ID" value="KAJ3525935.1"/>
    <property type="molecule type" value="Genomic_DNA"/>
</dbReference>
<dbReference type="Proteomes" id="UP001148629">
    <property type="component" value="Unassembled WGS sequence"/>
</dbReference>
<reference evidence="1" key="1">
    <citation type="submission" date="2022-08" db="EMBL/GenBank/DDBJ databases">
        <title>Genome Sequence of Fusarium decemcellulare.</title>
        <authorList>
            <person name="Buettner E."/>
        </authorList>
    </citation>
    <scope>NUCLEOTIDE SEQUENCE</scope>
    <source>
        <strain evidence="1">Babe19</strain>
    </source>
</reference>
<sequence>MATWGCNILHTDDAEYFSVIIDSIAREFLAYAEGEEDNDFTVCDPLPENQTLVTEMLENGLLDAILEEIAFRYFASLPTIGAGRYMYILTVIISMKYGATISTAHIDFARACSCQLVSPFHQVQVITACDEYKNNGTPWVFEAKDARTLARAKTKGGRGDRKLGNGLGHSADETPVVYCCSKTCVACGKEKPRLVCKGCKIFRYCDKRCLENDQRLHRETCPPRFYDGSLGEQWYLERLALLDTFAPCYIETVAFLVVPITSGVRPGCGLVITVNLEPVAASVVDVLKPNPLNVALRFGLERQAELL</sequence>
<proteinExistence type="predicted"/>
<evidence type="ECO:0000313" key="2">
    <source>
        <dbReference type="Proteomes" id="UP001148629"/>
    </source>
</evidence>